<dbReference type="KEGG" id="ebla:JGUZn3_18660"/>
<evidence type="ECO:0008006" key="4">
    <source>
        <dbReference type="Google" id="ProtNLM"/>
    </source>
</evidence>
<evidence type="ECO:0000256" key="1">
    <source>
        <dbReference type="SAM" id="Phobius"/>
    </source>
</evidence>
<name>A0A7H1NTH0_9PROT</name>
<keyword evidence="1" id="KW-1133">Transmembrane helix</keyword>
<accession>A0A7H1NTH0</accession>
<dbReference type="Proteomes" id="UP000516349">
    <property type="component" value="Chromosome"/>
</dbReference>
<keyword evidence="1" id="KW-0472">Membrane</keyword>
<dbReference type="AlphaFoldDB" id="A0A7H1NTH0"/>
<organism evidence="2 3">
    <name type="scientific">Entomobacter blattae</name>
    <dbReference type="NCBI Taxonomy" id="2762277"/>
    <lineage>
        <taxon>Bacteria</taxon>
        <taxon>Pseudomonadati</taxon>
        <taxon>Pseudomonadota</taxon>
        <taxon>Alphaproteobacteria</taxon>
        <taxon>Acetobacterales</taxon>
        <taxon>Acetobacteraceae</taxon>
        <taxon>Entomobacter</taxon>
    </lineage>
</organism>
<sequence length="50" mass="5948">MTHLPYLFASYGLTLCAIVYLSLQAYFRIRKDKRQLEKLKNLPHTDRHPS</sequence>
<gene>
    <name evidence="2" type="ORF">JGUZn3_18660</name>
</gene>
<proteinExistence type="predicted"/>
<reference evidence="2 3" key="1">
    <citation type="submission" date="2020-08" db="EMBL/GenBank/DDBJ databases">
        <title>Complete genome sequence of Entomobacter blattae G55GP.</title>
        <authorList>
            <person name="Poehlein A."/>
            <person name="Guzman J."/>
            <person name="Daniel R."/>
            <person name="Vilcinskas A."/>
        </authorList>
    </citation>
    <scope>NUCLEOTIDE SEQUENCE [LARGE SCALE GENOMIC DNA]</scope>
    <source>
        <strain evidence="2 3">G55GP</strain>
    </source>
</reference>
<evidence type="ECO:0000313" key="3">
    <source>
        <dbReference type="Proteomes" id="UP000516349"/>
    </source>
</evidence>
<dbReference type="EMBL" id="CP060244">
    <property type="protein sequence ID" value="QNT79080.1"/>
    <property type="molecule type" value="Genomic_DNA"/>
</dbReference>
<keyword evidence="1" id="KW-0812">Transmembrane</keyword>
<protein>
    <recommendedName>
        <fullName evidence="4">Heme exporter protein D</fullName>
    </recommendedName>
</protein>
<feature type="transmembrane region" description="Helical" evidence="1">
    <location>
        <begin position="6"/>
        <end position="27"/>
    </location>
</feature>
<evidence type="ECO:0000313" key="2">
    <source>
        <dbReference type="EMBL" id="QNT79080.1"/>
    </source>
</evidence>
<keyword evidence="3" id="KW-1185">Reference proteome</keyword>